<accession>A0A2H3CSM0</accession>
<dbReference type="AlphaFoldDB" id="A0A2H3CSM0"/>
<feature type="region of interest" description="Disordered" evidence="1">
    <location>
        <begin position="54"/>
        <end position="74"/>
    </location>
</feature>
<dbReference type="InParanoid" id="A0A2H3CSM0"/>
<proteinExistence type="predicted"/>
<protein>
    <submittedName>
        <fullName evidence="2">Uncharacterized protein</fullName>
    </submittedName>
</protein>
<name>A0A2H3CSM0_ARMGA</name>
<keyword evidence="3" id="KW-1185">Reference proteome</keyword>
<organism evidence="2 3">
    <name type="scientific">Armillaria gallica</name>
    <name type="common">Bulbous honey fungus</name>
    <name type="synonym">Armillaria bulbosa</name>
    <dbReference type="NCBI Taxonomy" id="47427"/>
    <lineage>
        <taxon>Eukaryota</taxon>
        <taxon>Fungi</taxon>
        <taxon>Dikarya</taxon>
        <taxon>Basidiomycota</taxon>
        <taxon>Agaricomycotina</taxon>
        <taxon>Agaricomycetes</taxon>
        <taxon>Agaricomycetidae</taxon>
        <taxon>Agaricales</taxon>
        <taxon>Marasmiineae</taxon>
        <taxon>Physalacriaceae</taxon>
        <taxon>Armillaria</taxon>
    </lineage>
</organism>
<evidence type="ECO:0000256" key="1">
    <source>
        <dbReference type="SAM" id="MobiDB-lite"/>
    </source>
</evidence>
<dbReference type="OrthoDB" id="6021263at2759"/>
<sequence length="74" mass="8218">MQFCGRALSFTRSYATRYPRPKTGTSERPPYRTPDPLVNNPSTAVTTLPDEELTFIHRPPPTSPAPFILTTSPA</sequence>
<dbReference type="Proteomes" id="UP000217790">
    <property type="component" value="Unassembled WGS sequence"/>
</dbReference>
<dbReference type="STRING" id="47427.A0A2H3CSM0"/>
<feature type="region of interest" description="Disordered" evidence="1">
    <location>
        <begin position="15"/>
        <end position="42"/>
    </location>
</feature>
<evidence type="ECO:0000313" key="2">
    <source>
        <dbReference type="EMBL" id="PBK82192.1"/>
    </source>
</evidence>
<gene>
    <name evidence="2" type="ORF">ARMGADRAFT_1019779</name>
</gene>
<evidence type="ECO:0000313" key="3">
    <source>
        <dbReference type="Proteomes" id="UP000217790"/>
    </source>
</evidence>
<dbReference type="EMBL" id="KZ293720">
    <property type="protein sequence ID" value="PBK82192.1"/>
    <property type="molecule type" value="Genomic_DNA"/>
</dbReference>
<reference evidence="3" key="1">
    <citation type="journal article" date="2017" name="Nat. Ecol. Evol.">
        <title>Genome expansion and lineage-specific genetic innovations in the forest pathogenic fungi Armillaria.</title>
        <authorList>
            <person name="Sipos G."/>
            <person name="Prasanna A.N."/>
            <person name="Walter M.C."/>
            <person name="O'Connor E."/>
            <person name="Balint B."/>
            <person name="Krizsan K."/>
            <person name="Kiss B."/>
            <person name="Hess J."/>
            <person name="Varga T."/>
            <person name="Slot J."/>
            <person name="Riley R."/>
            <person name="Boka B."/>
            <person name="Rigling D."/>
            <person name="Barry K."/>
            <person name="Lee J."/>
            <person name="Mihaltcheva S."/>
            <person name="LaButti K."/>
            <person name="Lipzen A."/>
            <person name="Waldron R."/>
            <person name="Moloney N.M."/>
            <person name="Sperisen C."/>
            <person name="Kredics L."/>
            <person name="Vagvoelgyi C."/>
            <person name="Patrignani A."/>
            <person name="Fitzpatrick D."/>
            <person name="Nagy I."/>
            <person name="Doyle S."/>
            <person name="Anderson J.B."/>
            <person name="Grigoriev I.V."/>
            <person name="Gueldener U."/>
            <person name="Muensterkoetter M."/>
            <person name="Nagy L.G."/>
        </authorList>
    </citation>
    <scope>NUCLEOTIDE SEQUENCE [LARGE SCALE GENOMIC DNA]</scope>
    <source>
        <strain evidence="3">Ar21-2</strain>
    </source>
</reference>